<comment type="similarity">
    <text evidence="1">Belongs to the adrenodoxin/putidaredoxin family.</text>
</comment>
<dbReference type="GO" id="GO:0051537">
    <property type="term" value="F:2 iron, 2 sulfur cluster binding"/>
    <property type="evidence" value="ECO:0007669"/>
    <property type="project" value="UniProtKB-KW"/>
</dbReference>
<name>A0A1W2CBY7_9RHOB</name>
<keyword evidence="2" id="KW-0001">2Fe-2S</keyword>
<keyword evidence="5" id="KW-0411">Iron-sulfur</keyword>
<evidence type="ECO:0000256" key="4">
    <source>
        <dbReference type="ARBA" id="ARBA00023004"/>
    </source>
</evidence>
<sequence>MPLIKFVEADGKETEAEVSVGGTVMQAAIDVGVAGIIAECGGSCACGTCHCYIDAPWREKLTPARDNEVGMLEFVIDPATESRLSCQLTVDESMDGMIVRVPDTQT</sequence>
<protein>
    <submittedName>
        <fullName evidence="8">Ferredoxin, 2Fe-2S</fullName>
    </submittedName>
</protein>
<evidence type="ECO:0000256" key="2">
    <source>
        <dbReference type="ARBA" id="ARBA00022714"/>
    </source>
</evidence>
<dbReference type="RefSeq" id="WP_084353089.1">
    <property type="nucleotide sequence ID" value="NZ_JBLWVF010000015.1"/>
</dbReference>
<keyword evidence="4" id="KW-0408">Iron</keyword>
<dbReference type="PANTHER" id="PTHR23426">
    <property type="entry name" value="FERREDOXIN/ADRENODOXIN"/>
    <property type="match status" value="1"/>
</dbReference>
<dbReference type="SUPFAM" id="SSF54292">
    <property type="entry name" value="2Fe-2S ferredoxin-like"/>
    <property type="match status" value="1"/>
</dbReference>
<dbReference type="GO" id="GO:0140647">
    <property type="term" value="P:P450-containing electron transport chain"/>
    <property type="evidence" value="ECO:0007669"/>
    <property type="project" value="InterPro"/>
</dbReference>
<dbReference type="PRINTS" id="PR00355">
    <property type="entry name" value="ADRENODOXIN"/>
</dbReference>
<dbReference type="Proteomes" id="UP000192330">
    <property type="component" value="Unassembled WGS sequence"/>
</dbReference>
<organism evidence="8 9">
    <name type="scientific">Primorskyibacter flagellatus</name>
    <dbReference type="NCBI Taxonomy" id="1387277"/>
    <lineage>
        <taxon>Bacteria</taxon>
        <taxon>Pseudomonadati</taxon>
        <taxon>Pseudomonadota</taxon>
        <taxon>Alphaproteobacteria</taxon>
        <taxon>Rhodobacterales</taxon>
        <taxon>Roseobacteraceae</taxon>
        <taxon>Primorskyibacter</taxon>
    </lineage>
</organism>
<feature type="domain" description="2Fe-2S ferredoxin-type" evidence="7">
    <location>
        <begin position="2"/>
        <end position="105"/>
    </location>
</feature>
<dbReference type="GO" id="GO:0009055">
    <property type="term" value="F:electron transfer activity"/>
    <property type="evidence" value="ECO:0007669"/>
    <property type="project" value="TreeGrafter"/>
</dbReference>
<proteinExistence type="inferred from homology"/>
<dbReference type="PANTHER" id="PTHR23426:SF65">
    <property type="entry name" value="FERREDOXIN-2, MITOCHONDRIAL"/>
    <property type="match status" value="1"/>
</dbReference>
<dbReference type="CDD" id="cd00207">
    <property type="entry name" value="fer2"/>
    <property type="match status" value="1"/>
</dbReference>
<evidence type="ECO:0000259" key="7">
    <source>
        <dbReference type="PROSITE" id="PS51085"/>
    </source>
</evidence>
<keyword evidence="9" id="KW-1185">Reference proteome</keyword>
<dbReference type="InterPro" id="IPR036010">
    <property type="entry name" value="2Fe-2S_ferredoxin-like_sf"/>
</dbReference>
<dbReference type="GO" id="GO:0046872">
    <property type="term" value="F:metal ion binding"/>
    <property type="evidence" value="ECO:0007669"/>
    <property type="project" value="UniProtKB-KW"/>
</dbReference>
<dbReference type="InterPro" id="IPR001041">
    <property type="entry name" value="2Fe-2S_ferredoxin-type"/>
</dbReference>
<evidence type="ECO:0000313" key="9">
    <source>
        <dbReference type="Proteomes" id="UP000192330"/>
    </source>
</evidence>
<reference evidence="8 9" key="1">
    <citation type="submission" date="2017-04" db="EMBL/GenBank/DDBJ databases">
        <authorList>
            <person name="Afonso C.L."/>
            <person name="Miller P.J."/>
            <person name="Scott M.A."/>
            <person name="Spackman E."/>
            <person name="Goraichik I."/>
            <person name="Dimitrov K.M."/>
            <person name="Suarez D.L."/>
            <person name="Swayne D.E."/>
        </authorList>
    </citation>
    <scope>NUCLEOTIDE SEQUENCE [LARGE SCALE GENOMIC DNA]</scope>
    <source>
        <strain evidence="8 9">CGMCC 1.12644</strain>
    </source>
</reference>
<accession>A0A1W2CBY7</accession>
<dbReference type="AlphaFoldDB" id="A0A1W2CBY7"/>
<dbReference type="Pfam" id="PF00111">
    <property type="entry name" value="Fer2"/>
    <property type="match status" value="1"/>
</dbReference>
<dbReference type="InterPro" id="IPR001055">
    <property type="entry name" value="Adrenodoxin-like"/>
</dbReference>
<dbReference type="InterPro" id="IPR012675">
    <property type="entry name" value="Beta-grasp_dom_sf"/>
</dbReference>
<dbReference type="PROSITE" id="PS51085">
    <property type="entry name" value="2FE2S_FER_2"/>
    <property type="match status" value="1"/>
</dbReference>
<dbReference type="Gene3D" id="3.10.20.30">
    <property type="match status" value="1"/>
</dbReference>
<dbReference type="STRING" id="1387277.SAMN06295998_10745"/>
<gene>
    <name evidence="8" type="ORF">SAMN06295998_10745</name>
</gene>
<comment type="cofactor">
    <cofactor evidence="6">
        <name>[2Fe-2S] cluster</name>
        <dbReference type="ChEBI" id="CHEBI:190135"/>
    </cofactor>
</comment>
<evidence type="ECO:0000256" key="6">
    <source>
        <dbReference type="ARBA" id="ARBA00034078"/>
    </source>
</evidence>
<evidence type="ECO:0000256" key="1">
    <source>
        <dbReference type="ARBA" id="ARBA00010914"/>
    </source>
</evidence>
<dbReference type="OrthoDB" id="9799640at2"/>
<evidence type="ECO:0000313" key="8">
    <source>
        <dbReference type="EMBL" id="SMC82787.1"/>
    </source>
</evidence>
<keyword evidence="3" id="KW-0479">Metal-binding</keyword>
<evidence type="ECO:0000256" key="5">
    <source>
        <dbReference type="ARBA" id="ARBA00023014"/>
    </source>
</evidence>
<evidence type="ECO:0000256" key="3">
    <source>
        <dbReference type="ARBA" id="ARBA00022723"/>
    </source>
</evidence>
<dbReference type="EMBL" id="FWYD01000007">
    <property type="protein sequence ID" value="SMC82787.1"/>
    <property type="molecule type" value="Genomic_DNA"/>
</dbReference>